<dbReference type="eggNOG" id="ENOG502SH1Z">
    <property type="taxonomic scope" value="Eukaryota"/>
</dbReference>
<dbReference type="KEGG" id="aaf:AURANDRAFT_65192"/>
<keyword evidence="3" id="KW-0472">Membrane</keyword>
<keyword evidence="4" id="KW-0732">Signal</keyword>
<keyword evidence="7" id="KW-1185">Reference proteome</keyword>
<gene>
    <name evidence="6" type="ORF">AURANDRAFT_65192</name>
</gene>
<reference evidence="6 7" key="1">
    <citation type="journal article" date="2011" name="Proc. Natl. Acad. Sci. U.S.A.">
        <title>Niche of harmful alga Aureococcus anophagefferens revealed through ecogenomics.</title>
        <authorList>
            <person name="Gobler C.J."/>
            <person name="Berry D.L."/>
            <person name="Dyhrman S.T."/>
            <person name="Wilhelm S.W."/>
            <person name="Salamov A."/>
            <person name="Lobanov A.V."/>
            <person name="Zhang Y."/>
            <person name="Collier J.L."/>
            <person name="Wurch L.L."/>
            <person name="Kustka A.B."/>
            <person name="Dill B.D."/>
            <person name="Shah M."/>
            <person name="VerBerkmoes N.C."/>
            <person name="Kuo A."/>
            <person name="Terry A."/>
            <person name="Pangilinan J."/>
            <person name="Lindquist E.A."/>
            <person name="Lucas S."/>
            <person name="Paulsen I.T."/>
            <person name="Hattenrath-Lehmann T.K."/>
            <person name="Talmage S.C."/>
            <person name="Walker E.A."/>
            <person name="Koch F."/>
            <person name="Burson A.M."/>
            <person name="Marcoval M.A."/>
            <person name="Tang Y.Z."/>
            <person name="Lecleir G.R."/>
            <person name="Coyne K.J."/>
            <person name="Berg G.M."/>
            <person name="Bertrand E.M."/>
            <person name="Saito M.A."/>
            <person name="Gladyshev V.N."/>
            <person name="Grigoriev I.V."/>
        </authorList>
    </citation>
    <scope>NUCLEOTIDE SEQUENCE [LARGE SCALE GENOMIC DNA]</scope>
    <source>
        <strain evidence="7">CCMP 1984</strain>
    </source>
</reference>
<feature type="transmembrane region" description="Helical" evidence="3">
    <location>
        <begin position="629"/>
        <end position="647"/>
    </location>
</feature>
<dbReference type="RefSeq" id="XP_009038216.1">
    <property type="nucleotide sequence ID" value="XM_009039968.1"/>
</dbReference>
<keyword evidence="3" id="KW-1133">Transmembrane helix</keyword>
<feature type="transmembrane region" description="Helical" evidence="3">
    <location>
        <begin position="729"/>
        <end position="750"/>
    </location>
</feature>
<feature type="region of interest" description="Disordered" evidence="2">
    <location>
        <begin position="365"/>
        <end position="386"/>
    </location>
</feature>
<feature type="coiled-coil region" evidence="1">
    <location>
        <begin position="391"/>
        <end position="418"/>
    </location>
</feature>
<accession>F0YD13</accession>
<feature type="domain" description="Methyltransferase FkbM" evidence="5">
    <location>
        <begin position="59"/>
        <end position="214"/>
    </location>
</feature>
<evidence type="ECO:0000313" key="6">
    <source>
        <dbReference type="EMBL" id="EGB06975.1"/>
    </source>
</evidence>
<dbReference type="Gene3D" id="3.40.50.150">
    <property type="entry name" value="Vaccinia Virus protein VP39"/>
    <property type="match status" value="1"/>
</dbReference>
<evidence type="ECO:0000259" key="5">
    <source>
        <dbReference type="Pfam" id="PF05050"/>
    </source>
</evidence>
<feature type="transmembrane region" description="Helical" evidence="3">
    <location>
        <begin position="659"/>
        <end position="676"/>
    </location>
</feature>
<dbReference type="Proteomes" id="UP000002729">
    <property type="component" value="Unassembled WGS sequence"/>
</dbReference>
<dbReference type="Pfam" id="PF05050">
    <property type="entry name" value="Methyltransf_21"/>
    <property type="match status" value="1"/>
</dbReference>
<organism evidence="7">
    <name type="scientific">Aureococcus anophagefferens</name>
    <name type="common">Harmful bloom alga</name>
    <dbReference type="NCBI Taxonomy" id="44056"/>
    <lineage>
        <taxon>Eukaryota</taxon>
        <taxon>Sar</taxon>
        <taxon>Stramenopiles</taxon>
        <taxon>Ochrophyta</taxon>
        <taxon>Pelagophyceae</taxon>
        <taxon>Pelagomonadales</taxon>
        <taxon>Pelagomonadaceae</taxon>
        <taxon>Aureococcus</taxon>
    </lineage>
</organism>
<feature type="transmembrane region" description="Helical" evidence="3">
    <location>
        <begin position="783"/>
        <end position="804"/>
    </location>
</feature>
<dbReference type="InParanoid" id="F0YD13"/>
<dbReference type="SUPFAM" id="SSF53335">
    <property type="entry name" value="S-adenosyl-L-methionine-dependent methyltransferases"/>
    <property type="match status" value="1"/>
</dbReference>
<evidence type="ECO:0000256" key="1">
    <source>
        <dbReference type="SAM" id="Coils"/>
    </source>
</evidence>
<name>F0YD13_AURAN</name>
<proteinExistence type="predicted"/>
<keyword evidence="3" id="KW-0812">Transmembrane</keyword>
<dbReference type="InterPro" id="IPR029063">
    <property type="entry name" value="SAM-dependent_MTases_sf"/>
</dbReference>
<evidence type="ECO:0000256" key="2">
    <source>
        <dbReference type="SAM" id="MobiDB-lite"/>
    </source>
</evidence>
<feature type="transmembrane region" description="Helical" evidence="3">
    <location>
        <begin position="816"/>
        <end position="836"/>
    </location>
</feature>
<evidence type="ECO:0000256" key="4">
    <source>
        <dbReference type="SAM" id="SignalP"/>
    </source>
</evidence>
<feature type="signal peptide" evidence="4">
    <location>
        <begin position="1"/>
        <end position="23"/>
    </location>
</feature>
<evidence type="ECO:0000256" key="3">
    <source>
        <dbReference type="SAM" id="Phobius"/>
    </source>
</evidence>
<protein>
    <recommendedName>
        <fullName evidence="5">Methyltransferase FkbM domain-containing protein</fullName>
    </recommendedName>
</protein>
<dbReference type="AlphaFoldDB" id="F0YD13"/>
<evidence type="ECO:0000313" key="7">
    <source>
        <dbReference type="Proteomes" id="UP000002729"/>
    </source>
</evidence>
<dbReference type="InterPro" id="IPR006342">
    <property type="entry name" value="FkbM_mtfrase"/>
</dbReference>
<sequence>MWADERRAMKRLLPCLLAALAGSWEVDDQGRLTASLQVATLDPATRRLDVPEGARIWLEVGTNSRNWLANCELLCEGYDDVYIVSFEPLLEHYGRVVAGAVAAPSGGAGGLRRLDGRRGVALPFALDAVDGEADFHVAAQDGCSALAKPIPGERACATVGGVRRVPTMTLKSVFDVLLPVGAHVDFLYVDAQGHGLKILEGAGDSLARVDAIVVDALLRDEALMYETQNGCAATVEFAAAAGFHVPFETRAFLCDHAADHAGRLESAPREINVFFARDATRARPICPHVLDYCIEREDVLTVGFHAQLPTCRGDERCETDVCREGEGHCLIYLDARNCWCTTWQIQKPTTMNACFGELPTARDDYPDDYPKKKAAEDDGPKKAAEDGSITREEVLRLLGAHQEEVEALQAEVARLAAREPGGGDDGRPDAECLEEMLDAEGEGFTGLPVDRLYEKADESYFFRVQCMVMYNGFDLWTTFHFLFVVVVVAMQIGALQTVWQSVWLVTDFSQWAGADDPDVVGEYYPSGVPWPTDYWGLLEHYDSHKVYGVLFIVVFPLVFTCVCVTISLRAEMEEWKAGYVLFRRELRNFYDNRAAVDDKAADDDAPPRRRPSASEVNAAVPRPRLFRRLAACLFTHYVRASIVWYFVDVSAMVLGTADGPFNLLLNAVALVYVLDIDDLLRVDMPSNNLFGVEDARRRTRYRARNRQARAVFREVVEAVRAAPKRLLDAYHGVGWLSPVCICLALFHMSARFQRHTQRGRLVSADDDSERGATHVSLTASYNYTMYAVLVVLLVDAQTAAYVSLADEARRSWRPMAEAAAWFLVDGLVLALIRQIALRYAVHCLLPYTMSEETWPMRFWKRLDPTPNRPERSYDYYHYDGATDDAYS</sequence>
<feature type="chain" id="PRO_5003264544" description="Methyltransferase FkbM domain-containing protein" evidence="4">
    <location>
        <begin position="24"/>
        <end position="887"/>
    </location>
</feature>
<keyword evidence="1" id="KW-0175">Coiled coil</keyword>
<feature type="transmembrane region" description="Helical" evidence="3">
    <location>
        <begin position="546"/>
        <end position="568"/>
    </location>
</feature>
<dbReference type="EMBL" id="GL833132">
    <property type="protein sequence ID" value="EGB06975.1"/>
    <property type="molecule type" value="Genomic_DNA"/>
</dbReference>
<dbReference type="GeneID" id="20225212"/>
<dbReference type="OrthoDB" id="206318at2759"/>